<dbReference type="GO" id="GO:0008445">
    <property type="term" value="F:D-aspartate oxidase activity"/>
    <property type="evidence" value="ECO:0007669"/>
    <property type="project" value="UniProtKB-EC"/>
</dbReference>
<dbReference type="GO" id="GO:0005782">
    <property type="term" value="C:peroxisomal matrix"/>
    <property type="evidence" value="ECO:0007669"/>
    <property type="project" value="UniProtKB-SubCell"/>
</dbReference>
<evidence type="ECO:0000256" key="9">
    <source>
        <dbReference type="ARBA" id="ARBA00022827"/>
    </source>
</evidence>
<dbReference type="Gene3D" id="1.20.1250.20">
    <property type="entry name" value="MFS general substrate transporter like domains"/>
    <property type="match status" value="1"/>
</dbReference>
<feature type="transmembrane region" description="Helical" evidence="19">
    <location>
        <begin position="183"/>
        <end position="203"/>
    </location>
</feature>
<comment type="subcellular location">
    <subcellularLocation>
        <location evidence="4">Cytoplasm</location>
        <location evidence="4">Cytosol</location>
    </subcellularLocation>
    <subcellularLocation>
        <location evidence="2">Membrane</location>
        <topology evidence="2">Multi-pass membrane protein</topology>
    </subcellularLocation>
    <subcellularLocation>
        <location evidence="3">Peroxisome matrix</location>
    </subcellularLocation>
</comment>
<dbReference type="SUPFAM" id="SSF54373">
    <property type="entry name" value="FAD-linked reductases, C-terminal domain"/>
    <property type="match status" value="1"/>
</dbReference>
<dbReference type="InterPro" id="IPR023209">
    <property type="entry name" value="DAO"/>
</dbReference>
<dbReference type="PROSITE" id="PS00677">
    <property type="entry name" value="DAO"/>
    <property type="match status" value="1"/>
</dbReference>
<dbReference type="PANTHER" id="PTHR11530:SF11">
    <property type="entry name" value="D-ASPARTATE OXIDASE"/>
    <property type="match status" value="1"/>
</dbReference>
<dbReference type="SUPFAM" id="SSF51971">
    <property type="entry name" value="Nucleotide-binding domain"/>
    <property type="match status" value="1"/>
</dbReference>
<dbReference type="InterPro" id="IPR006181">
    <property type="entry name" value="D-amino_acid_oxidase_CS"/>
</dbReference>
<dbReference type="SUPFAM" id="SSF103473">
    <property type="entry name" value="MFS general substrate transporter"/>
    <property type="match status" value="1"/>
</dbReference>
<evidence type="ECO:0000256" key="10">
    <source>
        <dbReference type="ARBA" id="ARBA00022989"/>
    </source>
</evidence>
<dbReference type="GO" id="GO:0006533">
    <property type="term" value="P:L-aspartate catabolic process"/>
    <property type="evidence" value="ECO:0007669"/>
    <property type="project" value="TreeGrafter"/>
</dbReference>
<evidence type="ECO:0000256" key="8">
    <source>
        <dbReference type="ARBA" id="ARBA00022692"/>
    </source>
</evidence>
<dbReference type="Proteomes" id="UP000001075">
    <property type="component" value="Unassembled WGS sequence"/>
</dbReference>
<evidence type="ECO:0000256" key="6">
    <source>
        <dbReference type="ARBA" id="ARBA00022490"/>
    </source>
</evidence>
<evidence type="ECO:0000256" key="14">
    <source>
        <dbReference type="ARBA" id="ARBA00044520"/>
    </source>
</evidence>
<evidence type="ECO:0000256" key="12">
    <source>
        <dbReference type="ARBA" id="ARBA00023136"/>
    </source>
</evidence>
<dbReference type="EC" id="1.4.3.1" evidence="14"/>
<accession>G3GXM7</accession>
<proteinExistence type="inferred from homology"/>
<dbReference type="PANTHER" id="PTHR11530">
    <property type="entry name" value="D-AMINO ACID OXIDASE"/>
    <property type="match status" value="1"/>
</dbReference>
<evidence type="ECO:0000256" key="7">
    <source>
        <dbReference type="ARBA" id="ARBA00022630"/>
    </source>
</evidence>
<dbReference type="eggNOG" id="KOG0255">
    <property type="taxonomic scope" value="Eukaryota"/>
</dbReference>
<name>G3GXM7_CRIGR</name>
<protein>
    <recommendedName>
        <fullName evidence="15">D-aspartate oxidase</fullName>
        <ecNumber evidence="14">1.4.3.1</ecNumber>
    </recommendedName>
</protein>
<feature type="domain" description="FAD dependent oxidoreductase" evidence="20">
    <location>
        <begin position="438"/>
        <end position="755"/>
    </location>
</feature>
<evidence type="ECO:0000256" key="19">
    <source>
        <dbReference type="SAM" id="Phobius"/>
    </source>
</evidence>
<dbReference type="AlphaFoldDB" id="G3GXM7"/>
<reference evidence="22" key="1">
    <citation type="journal article" date="2011" name="Nat. Biotechnol.">
        <title>The genomic sequence of the Chinese hamster ovary (CHO)-K1 cell line.</title>
        <authorList>
            <person name="Xu X."/>
            <person name="Nagarajan H."/>
            <person name="Lewis N.E."/>
            <person name="Pan S."/>
            <person name="Cai Z."/>
            <person name="Liu X."/>
            <person name="Chen W."/>
            <person name="Xie M."/>
            <person name="Wang W."/>
            <person name="Hammond S."/>
            <person name="Andersen M.R."/>
            <person name="Neff N."/>
            <person name="Passarelli B."/>
            <person name="Koh W."/>
            <person name="Fan H.C."/>
            <person name="Wang J."/>
            <person name="Gui Y."/>
            <person name="Lee K.H."/>
            <person name="Betenbaugh M.J."/>
            <person name="Quake S.R."/>
            <person name="Famili I."/>
            <person name="Palsson B.O."/>
            <person name="Wang J."/>
        </authorList>
    </citation>
    <scope>NUCLEOTIDE SEQUENCE [LARGE SCALE GENOMIC DNA]</scope>
    <source>
        <strain evidence="22">CHO K1 cell line</strain>
    </source>
</reference>
<feature type="transmembrane region" description="Helical" evidence="19">
    <location>
        <begin position="242"/>
        <end position="262"/>
    </location>
</feature>
<evidence type="ECO:0000256" key="18">
    <source>
        <dbReference type="ARBA" id="ARBA00049882"/>
    </source>
</evidence>
<evidence type="ECO:0000256" key="2">
    <source>
        <dbReference type="ARBA" id="ARBA00004141"/>
    </source>
</evidence>
<dbReference type="GO" id="GO:0071949">
    <property type="term" value="F:FAD binding"/>
    <property type="evidence" value="ECO:0007669"/>
    <property type="project" value="InterPro"/>
</dbReference>
<dbReference type="FunFam" id="3.40.50.720:FF:000551">
    <property type="entry name" value="D-aspartate oxidase"/>
    <property type="match status" value="1"/>
</dbReference>
<dbReference type="STRING" id="10029.G3GXM7"/>
<comment type="catalytic activity">
    <reaction evidence="17">
        <text>D-aspartate + O2 + H2O = oxaloacetate + H2O2 + NH4(+)</text>
        <dbReference type="Rhea" id="RHEA:12512"/>
        <dbReference type="ChEBI" id="CHEBI:15377"/>
        <dbReference type="ChEBI" id="CHEBI:15379"/>
        <dbReference type="ChEBI" id="CHEBI:16240"/>
        <dbReference type="ChEBI" id="CHEBI:16452"/>
        <dbReference type="ChEBI" id="CHEBI:28938"/>
        <dbReference type="ChEBI" id="CHEBI:29990"/>
        <dbReference type="EC" id="1.4.3.1"/>
    </reaction>
    <physiologicalReaction direction="left-to-right" evidence="17">
        <dbReference type="Rhea" id="RHEA:12513"/>
    </physiologicalReaction>
</comment>
<dbReference type="FunCoup" id="G3GXM7">
    <property type="interactions" value="26"/>
</dbReference>
<feature type="transmembrane region" description="Helical" evidence="19">
    <location>
        <begin position="360"/>
        <end position="376"/>
    </location>
</feature>
<dbReference type="Gene3D" id="3.30.9.10">
    <property type="entry name" value="D-Amino Acid Oxidase, subunit A, domain 2"/>
    <property type="match status" value="1"/>
</dbReference>
<evidence type="ECO:0000256" key="4">
    <source>
        <dbReference type="ARBA" id="ARBA00004514"/>
    </source>
</evidence>
<dbReference type="PaxDb" id="10029-XP_007624623.1"/>
<dbReference type="GO" id="GO:0005829">
    <property type="term" value="C:cytosol"/>
    <property type="evidence" value="ECO:0007669"/>
    <property type="project" value="UniProtKB-SubCell"/>
</dbReference>
<evidence type="ECO:0000313" key="21">
    <source>
        <dbReference type="EMBL" id="EGV98859.1"/>
    </source>
</evidence>
<feature type="transmembrane region" description="Helical" evidence="19">
    <location>
        <begin position="152"/>
        <end position="176"/>
    </location>
</feature>
<comment type="cofactor">
    <cofactor evidence="1">
        <name>FAD</name>
        <dbReference type="ChEBI" id="CHEBI:57692"/>
    </cofactor>
</comment>
<keyword evidence="10 19" id="KW-1133">Transmembrane helix</keyword>
<dbReference type="EMBL" id="JH000060">
    <property type="protein sequence ID" value="EGV98859.1"/>
    <property type="molecule type" value="Genomic_DNA"/>
</dbReference>
<dbReference type="GO" id="GO:0016020">
    <property type="term" value="C:membrane"/>
    <property type="evidence" value="ECO:0007669"/>
    <property type="project" value="UniProtKB-SubCell"/>
</dbReference>
<keyword evidence="6" id="KW-0963">Cytoplasm</keyword>
<gene>
    <name evidence="21" type="ORF">I79_002519</name>
</gene>
<keyword evidence="13" id="KW-0576">Peroxisome</keyword>
<keyword evidence="8 19" id="KW-0812">Transmembrane</keyword>
<evidence type="ECO:0000256" key="17">
    <source>
        <dbReference type="ARBA" id="ARBA00047522"/>
    </source>
</evidence>
<dbReference type="InParanoid" id="G3GXM7"/>
<evidence type="ECO:0000259" key="20">
    <source>
        <dbReference type="Pfam" id="PF01266"/>
    </source>
</evidence>
<evidence type="ECO:0000313" key="22">
    <source>
        <dbReference type="Proteomes" id="UP000001075"/>
    </source>
</evidence>
<evidence type="ECO:0000256" key="15">
    <source>
        <dbReference type="ARBA" id="ARBA00044541"/>
    </source>
</evidence>
<evidence type="ECO:0000256" key="5">
    <source>
        <dbReference type="ARBA" id="ARBA00006730"/>
    </source>
</evidence>
<evidence type="ECO:0000256" key="13">
    <source>
        <dbReference type="ARBA" id="ARBA00023140"/>
    </source>
</evidence>
<comment type="function">
    <text evidence="16">Selectively catalyzes the oxidative deamination of acidic amino acids. Suppresses the level of D-aspartate in the brain, an amino acid that can act as an agonist for glutamate receptors. Protects the organism from the toxicity of D-amino acids. May also function in the intestine.</text>
</comment>
<dbReference type="Pfam" id="PF01266">
    <property type="entry name" value="DAO"/>
    <property type="match status" value="1"/>
</dbReference>
<dbReference type="InterPro" id="IPR036259">
    <property type="entry name" value="MFS_trans_sf"/>
</dbReference>
<dbReference type="Gene3D" id="3.40.50.720">
    <property type="entry name" value="NAD(P)-binding Rossmann-like Domain"/>
    <property type="match status" value="1"/>
</dbReference>
<sequence>MESCNVELIFDHVGHFGKFQIVLYLICAYQSISCGIHYLSSVFLSVIPEHACKPPGRVRKAIFHNLSAWKLEDILALRSPDEKDHIIVELQDGKVWELTRCSRTWRENMSDLGYIYSGYEFNTPCPDGYVYDQSKWRSSVVRRLNLVCEHKWYAKVIQPFYVFGMLLGAIVFGYISDSFGRRVALWCTGIGVFLFGIASIFIFDYFSFMVIRFFLAMAASGYFVVIIVYVMEFIGQKSRTWASMHLHTFFAIGVLLVALVSYLAKSWWLYQLILCTLTVPFILCCWMFPETPLWLLSEGRYKEAQGIVDTMAMWNESSSCDLVKLLSLDVSGSRAKNRKGARKLSLADLFYYPDVAKRTLTIWLVWITINLGYYTFSIEAIRKREHEYLYLFILESQYFEDSDGFGCQNCFRVSICLHLYLHGRDVPNDYKAMDTVHIAVVGAGVIGLSTAMCISQLVPRSSITVISDKFTPDTTSNVAAGMLIPHKYPDTPVPTLKQWFTETFQHLSEIAKSAEAVDAGVHLVSGWQVFRSVPHEEVPFWADVVLGFRKMTEAELKRFPQHIFGQAFTTLKCETSAYLPWLEKRIKEGGGLLLTRRIEDLWELQPSFDIVVNCSGLGSRQLVGDSTISPVRGQVLRVQAPWVKHFIRDGSGLTYVYPGTSYVTLGGTRQEGDWNLSPDAELSREIFSRCCALEPSLHRAYSIEEKVGLRPSRPDVRLQKELLVQGGQRLLVVHNYGHGSGGISVHWGSALEATRLVMEWIHTLRTPAPMSKM</sequence>
<dbReference type="InterPro" id="IPR005828">
    <property type="entry name" value="MFS_sugar_transport-like"/>
</dbReference>
<dbReference type="GO" id="GO:0019478">
    <property type="term" value="P:D-amino acid catabolic process"/>
    <property type="evidence" value="ECO:0007669"/>
    <property type="project" value="TreeGrafter"/>
</dbReference>
<keyword evidence="7" id="KW-0285">Flavoprotein</keyword>
<comment type="catalytic activity">
    <reaction evidence="18">
        <text>D-glutamate + O2 + H2O = 2-oxoglutarate + H2O2 + NH4(+)</text>
        <dbReference type="Rhea" id="RHEA:10028"/>
        <dbReference type="ChEBI" id="CHEBI:15377"/>
        <dbReference type="ChEBI" id="CHEBI:15379"/>
        <dbReference type="ChEBI" id="CHEBI:16240"/>
        <dbReference type="ChEBI" id="CHEBI:16810"/>
        <dbReference type="ChEBI" id="CHEBI:28938"/>
        <dbReference type="ChEBI" id="CHEBI:29986"/>
    </reaction>
    <physiologicalReaction direction="left-to-right" evidence="18">
        <dbReference type="Rhea" id="RHEA:10029"/>
    </physiologicalReaction>
</comment>
<evidence type="ECO:0000256" key="1">
    <source>
        <dbReference type="ARBA" id="ARBA00001974"/>
    </source>
</evidence>
<keyword evidence="12 19" id="KW-0472">Membrane</keyword>
<evidence type="ECO:0000256" key="3">
    <source>
        <dbReference type="ARBA" id="ARBA00004253"/>
    </source>
</evidence>
<organism evidence="21 22">
    <name type="scientific">Cricetulus griseus</name>
    <name type="common">Chinese hamster</name>
    <name type="synonym">Cricetulus barabensis griseus</name>
    <dbReference type="NCBI Taxonomy" id="10029"/>
    <lineage>
        <taxon>Eukaryota</taxon>
        <taxon>Metazoa</taxon>
        <taxon>Chordata</taxon>
        <taxon>Craniata</taxon>
        <taxon>Vertebrata</taxon>
        <taxon>Euteleostomi</taxon>
        <taxon>Mammalia</taxon>
        <taxon>Eutheria</taxon>
        <taxon>Euarchontoglires</taxon>
        <taxon>Glires</taxon>
        <taxon>Rodentia</taxon>
        <taxon>Myomorpha</taxon>
        <taxon>Muroidea</taxon>
        <taxon>Cricetidae</taxon>
        <taxon>Cricetinae</taxon>
        <taxon>Cricetulus</taxon>
    </lineage>
</organism>
<evidence type="ECO:0000256" key="16">
    <source>
        <dbReference type="ARBA" id="ARBA00046214"/>
    </source>
</evidence>
<keyword evidence="11" id="KW-0560">Oxidoreductase</keyword>
<feature type="transmembrane region" description="Helical" evidence="19">
    <location>
        <begin position="209"/>
        <end position="230"/>
    </location>
</feature>
<dbReference type="GO" id="GO:0022857">
    <property type="term" value="F:transmembrane transporter activity"/>
    <property type="evidence" value="ECO:0007669"/>
    <property type="project" value="InterPro"/>
</dbReference>
<comment type="similarity">
    <text evidence="5">Belongs to the DAMOX/DASOX family.</text>
</comment>
<feature type="transmembrane region" description="Helical" evidence="19">
    <location>
        <begin position="268"/>
        <end position="288"/>
    </location>
</feature>
<evidence type="ECO:0000256" key="11">
    <source>
        <dbReference type="ARBA" id="ARBA00023002"/>
    </source>
</evidence>
<dbReference type="Pfam" id="PF00083">
    <property type="entry name" value="Sugar_tr"/>
    <property type="match status" value="1"/>
</dbReference>
<keyword evidence="9" id="KW-0274">FAD</keyword>
<dbReference type="InterPro" id="IPR006076">
    <property type="entry name" value="FAD-dep_OxRdtase"/>
</dbReference>